<name>A0ABN8A9K3_9BACI</name>
<dbReference type="RefSeq" id="WP_230500568.1">
    <property type="nucleotide sequence ID" value="NZ_CAKJTJ010000005.1"/>
</dbReference>
<gene>
    <name evidence="1" type="ORF">BACCIP111883_01426</name>
</gene>
<proteinExistence type="predicted"/>
<evidence type="ECO:0008006" key="3">
    <source>
        <dbReference type="Google" id="ProtNLM"/>
    </source>
</evidence>
<accession>A0ABN8A9K3</accession>
<organism evidence="1 2">
    <name type="scientific">Sutcliffiella rhizosphaerae</name>
    <dbReference type="NCBI Taxonomy" id="2880967"/>
    <lineage>
        <taxon>Bacteria</taxon>
        <taxon>Bacillati</taxon>
        <taxon>Bacillota</taxon>
        <taxon>Bacilli</taxon>
        <taxon>Bacillales</taxon>
        <taxon>Bacillaceae</taxon>
        <taxon>Sutcliffiella</taxon>
    </lineage>
</organism>
<evidence type="ECO:0000313" key="1">
    <source>
        <dbReference type="EMBL" id="CAG9620657.1"/>
    </source>
</evidence>
<dbReference type="Proteomes" id="UP000789833">
    <property type="component" value="Unassembled WGS sequence"/>
</dbReference>
<keyword evidence="2" id="KW-1185">Reference proteome</keyword>
<sequence length="243" mass="27762">MKIGLLVVTHDPTGRYINQFKVHKSFLSSLYDDIYLTVSDRSAETWKEELQEAKMVGKIIPKLGVAHARREVVKLGLAGECDFFHYVDLDRLLTWCTAFPEELEKTVTKIPDNPFTILGRTERAFMTHPEDWRETEKITNKICSLVLAKEVDITAGSCSFSRESATYIEKLSKNSMTDAEWPMIIHRIARKKVAYLECEGLEYHSEVNNMTISRPEVENWLGILKLAYIISESAVKTGKELNG</sequence>
<protein>
    <recommendedName>
        <fullName evidence="3">Glycosyltransferase family 2 protein</fullName>
    </recommendedName>
</protein>
<dbReference type="EMBL" id="CAKJTJ010000005">
    <property type="protein sequence ID" value="CAG9620657.1"/>
    <property type="molecule type" value="Genomic_DNA"/>
</dbReference>
<evidence type="ECO:0000313" key="2">
    <source>
        <dbReference type="Proteomes" id="UP000789833"/>
    </source>
</evidence>
<comment type="caution">
    <text evidence="1">The sequence shown here is derived from an EMBL/GenBank/DDBJ whole genome shotgun (WGS) entry which is preliminary data.</text>
</comment>
<reference evidence="1 2" key="1">
    <citation type="submission" date="2021-10" db="EMBL/GenBank/DDBJ databases">
        <authorList>
            <person name="Criscuolo A."/>
        </authorList>
    </citation>
    <scope>NUCLEOTIDE SEQUENCE [LARGE SCALE GENOMIC DNA]</scope>
    <source>
        <strain evidence="2">CIP 111883</strain>
    </source>
</reference>